<evidence type="ECO:0000313" key="2">
    <source>
        <dbReference type="Proteomes" id="UP000054928"/>
    </source>
</evidence>
<dbReference type="EMBL" id="CCYD01000645">
    <property type="protein sequence ID" value="CEG42439.1"/>
    <property type="molecule type" value="Genomic_DNA"/>
</dbReference>
<dbReference type="RefSeq" id="XP_024578808.1">
    <property type="nucleotide sequence ID" value="XM_024728319.1"/>
</dbReference>
<dbReference type="AlphaFoldDB" id="A0A0P1AMX6"/>
<reference evidence="2" key="1">
    <citation type="submission" date="2014-09" db="EMBL/GenBank/DDBJ databases">
        <authorList>
            <person name="Sharma Rahul"/>
            <person name="Thines Marco"/>
        </authorList>
    </citation>
    <scope>NUCLEOTIDE SEQUENCE [LARGE SCALE GENOMIC DNA]</scope>
</reference>
<organism evidence="1 2">
    <name type="scientific">Plasmopara halstedii</name>
    <name type="common">Downy mildew of sunflower</name>
    <dbReference type="NCBI Taxonomy" id="4781"/>
    <lineage>
        <taxon>Eukaryota</taxon>
        <taxon>Sar</taxon>
        <taxon>Stramenopiles</taxon>
        <taxon>Oomycota</taxon>
        <taxon>Peronosporomycetes</taxon>
        <taxon>Peronosporales</taxon>
        <taxon>Peronosporaceae</taxon>
        <taxon>Plasmopara</taxon>
    </lineage>
</organism>
<name>A0A0P1AMX6_PLAHL</name>
<proteinExistence type="predicted"/>
<accession>A0A0P1AMX6</accession>
<evidence type="ECO:0000313" key="1">
    <source>
        <dbReference type="EMBL" id="CEG42439.1"/>
    </source>
</evidence>
<dbReference type="Proteomes" id="UP000054928">
    <property type="component" value="Unassembled WGS sequence"/>
</dbReference>
<keyword evidence="2" id="KW-1185">Reference proteome</keyword>
<sequence length="70" mass="8029">MVVPAFVKLSDTWHSHVRPPKFMYRMVFPAFTGCLVRSSISQCVDRQIVGINKTDDVTYLLSDQALFIDH</sequence>
<protein>
    <submittedName>
        <fullName evidence="1">Uncharacterized protein</fullName>
    </submittedName>
</protein>
<dbReference type="GeneID" id="36407771"/>